<feature type="transmembrane region" description="Helical" evidence="1">
    <location>
        <begin position="38"/>
        <end position="59"/>
    </location>
</feature>
<keyword evidence="1" id="KW-1133">Transmembrane helix</keyword>
<evidence type="ECO:0008006" key="4">
    <source>
        <dbReference type="Google" id="ProtNLM"/>
    </source>
</evidence>
<sequence length="72" mass="8284">MSEDGRNSVYLWIGSLALFGAFWASLHFNLFDGISDTWLWPIVMVLVAINVAQTIWGFWQRRASNPDNPNRN</sequence>
<dbReference type="AlphaFoldDB" id="A0A5C6U5J9"/>
<keyword evidence="1" id="KW-0472">Membrane</keyword>
<accession>A0A5C6U5J9</accession>
<name>A0A5C6U5J9_9SPHN</name>
<reference evidence="2 3" key="1">
    <citation type="submission" date="2019-08" db="EMBL/GenBank/DDBJ databases">
        <title>Sphingorhabdus soil sp. nov., isolated from arctic soil.</title>
        <authorList>
            <person name="Liu Y."/>
        </authorList>
    </citation>
    <scope>NUCLEOTIDE SEQUENCE [LARGE SCALE GENOMIC DNA]</scope>
    <source>
        <strain evidence="2 3">D-2Q-5-6</strain>
    </source>
</reference>
<feature type="transmembrane region" description="Helical" evidence="1">
    <location>
        <begin position="9"/>
        <end position="26"/>
    </location>
</feature>
<protein>
    <recommendedName>
        <fullName evidence="4">DUF5668 domain-containing protein</fullName>
    </recommendedName>
</protein>
<keyword evidence="3" id="KW-1185">Reference proteome</keyword>
<proteinExistence type="predicted"/>
<evidence type="ECO:0000313" key="2">
    <source>
        <dbReference type="EMBL" id="TXC68193.1"/>
    </source>
</evidence>
<dbReference type="Proteomes" id="UP000321129">
    <property type="component" value="Unassembled WGS sequence"/>
</dbReference>
<comment type="caution">
    <text evidence="2">The sequence shown here is derived from an EMBL/GenBank/DDBJ whole genome shotgun (WGS) entry which is preliminary data.</text>
</comment>
<gene>
    <name evidence="2" type="ORF">FSZ31_10885</name>
</gene>
<evidence type="ECO:0000256" key="1">
    <source>
        <dbReference type="SAM" id="Phobius"/>
    </source>
</evidence>
<keyword evidence="1" id="KW-0812">Transmembrane</keyword>
<dbReference type="EMBL" id="VOPY01000003">
    <property type="protein sequence ID" value="TXC68193.1"/>
    <property type="molecule type" value="Genomic_DNA"/>
</dbReference>
<evidence type="ECO:0000313" key="3">
    <source>
        <dbReference type="Proteomes" id="UP000321129"/>
    </source>
</evidence>
<organism evidence="2 3">
    <name type="scientific">Flavisphingopyxis soli</name>
    <dbReference type="NCBI Taxonomy" id="2601267"/>
    <lineage>
        <taxon>Bacteria</taxon>
        <taxon>Pseudomonadati</taxon>
        <taxon>Pseudomonadota</taxon>
        <taxon>Alphaproteobacteria</taxon>
        <taxon>Sphingomonadales</taxon>
        <taxon>Sphingopyxidaceae</taxon>
        <taxon>Flavisphingopyxis</taxon>
    </lineage>
</organism>